<proteinExistence type="predicted"/>
<accession>A0ABT8ZU40</accession>
<name>A0ABT8ZU40_9SPHN</name>
<comment type="caution">
    <text evidence="1">The sequence shown here is derived from an EMBL/GenBank/DDBJ whole genome shotgun (WGS) entry which is preliminary data.</text>
</comment>
<organism evidence="1 2">
    <name type="scientific">Sphingobium cyanobacteriorum</name>
    <dbReference type="NCBI Taxonomy" id="3063954"/>
    <lineage>
        <taxon>Bacteria</taxon>
        <taxon>Pseudomonadati</taxon>
        <taxon>Pseudomonadota</taxon>
        <taxon>Alphaproteobacteria</taxon>
        <taxon>Sphingomonadales</taxon>
        <taxon>Sphingomonadaceae</taxon>
        <taxon>Sphingobium</taxon>
    </lineage>
</organism>
<gene>
    <name evidence="1" type="ORF">Q4610_18195</name>
</gene>
<keyword evidence="2" id="KW-1185">Reference proteome</keyword>
<dbReference type="EMBL" id="JAUQOM010000014">
    <property type="protein sequence ID" value="MDO7836981.1"/>
    <property type="molecule type" value="Genomic_DNA"/>
</dbReference>
<dbReference type="RefSeq" id="WP_019054637.1">
    <property type="nucleotide sequence ID" value="NZ_JAUQOM010000014.1"/>
</dbReference>
<evidence type="ECO:0000313" key="1">
    <source>
        <dbReference type="EMBL" id="MDO7836981.1"/>
    </source>
</evidence>
<evidence type="ECO:0000313" key="2">
    <source>
        <dbReference type="Proteomes" id="UP001176471"/>
    </source>
</evidence>
<reference evidence="1" key="1">
    <citation type="submission" date="2023-07" db="EMBL/GenBank/DDBJ databases">
        <title>Bacterial whole genome sequence for Sphingobium sp. HBC34.</title>
        <authorList>
            <person name="Le V."/>
            <person name="Ko S.-R."/>
            <person name="Ahn C.-Y."/>
            <person name="Oh H.-M."/>
        </authorList>
    </citation>
    <scope>NUCLEOTIDE SEQUENCE</scope>
    <source>
        <strain evidence="1">HBC34</strain>
    </source>
</reference>
<dbReference type="Proteomes" id="UP001176471">
    <property type="component" value="Unassembled WGS sequence"/>
</dbReference>
<protein>
    <submittedName>
        <fullName evidence="1">Uncharacterized protein</fullName>
    </submittedName>
</protein>
<sequence>MADFSLKHYELRTTDEYRAASRATCIDRILAHRQMARRYAEKARKVREAGGAARFRARAISGLRIAKR</sequence>